<name>A0A9W9NJL5_PENCI</name>
<comment type="caution">
    <text evidence="1">The sequence shown here is derived from an EMBL/GenBank/DDBJ whole genome shotgun (WGS) entry which is preliminary data.</text>
</comment>
<gene>
    <name evidence="1" type="ORF">N7469_009850</name>
</gene>
<dbReference type="AlphaFoldDB" id="A0A9W9NJL5"/>
<accession>A0A9W9NJL5</accession>
<dbReference type="EMBL" id="JAPQKT010000009">
    <property type="protein sequence ID" value="KAJ5220963.1"/>
    <property type="molecule type" value="Genomic_DNA"/>
</dbReference>
<reference evidence="1" key="2">
    <citation type="journal article" date="2023" name="IMA Fungus">
        <title>Comparative genomic study of the Penicillium genus elucidates a diverse pangenome and 15 lateral gene transfer events.</title>
        <authorList>
            <person name="Petersen C."/>
            <person name="Sorensen T."/>
            <person name="Nielsen M.R."/>
            <person name="Sondergaard T.E."/>
            <person name="Sorensen J.L."/>
            <person name="Fitzpatrick D.A."/>
            <person name="Frisvad J.C."/>
            <person name="Nielsen K.L."/>
        </authorList>
    </citation>
    <scope>NUCLEOTIDE SEQUENCE</scope>
    <source>
        <strain evidence="1">IBT 23319</strain>
    </source>
</reference>
<evidence type="ECO:0000313" key="2">
    <source>
        <dbReference type="Proteomes" id="UP001147733"/>
    </source>
</evidence>
<evidence type="ECO:0000313" key="1">
    <source>
        <dbReference type="EMBL" id="KAJ5220963.1"/>
    </source>
</evidence>
<dbReference type="Proteomes" id="UP001147733">
    <property type="component" value="Unassembled WGS sequence"/>
</dbReference>
<organism evidence="1 2">
    <name type="scientific">Penicillium citrinum</name>
    <dbReference type="NCBI Taxonomy" id="5077"/>
    <lineage>
        <taxon>Eukaryota</taxon>
        <taxon>Fungi</taxon>
        <taxon>Dikarya</taxon>
        <taxon>Ascomycota</taxon>
        <taxon>Pezizomycotina</taxon>
        <taxon>Eurotiomycetes</taxon>
        <taxon>Eurotiomycetidae</taxon>
        <taxon>Eurotiales</taxon>
        <taxon>Aspergillaceae</taxon>
        <taxon>Penicillium</taxon>
    </lineage>
</organism>
<protein>
    <submittedName>
        <fullName evidence="1">Uncharacterized protein</fullName>
    </submittedName>
</protein>
<dbReference type="RefSeq" id="XP_056495886.1">
    <property type="nucleotide sequence ID" value="XM_056648755.1"/>
</dbReference>
<sequence>MTFNPTKTSRSGNQFDFVEFIKDEEESAPRRAMRKVEELLTFVEEAGPISPGQVVYMDALELLLGGDPLRCILLVSCWYLAGVCIG</sequence>
<proteinExistence type="predicted"/>
<reference evidence="1" key="1">
    <citation type="submission" date="2022-11" db="EMBL/GenBank/DDBJ databases">
        <authorList>
            <person name="Petersen C."/>
        </authorList>
    </citation>
    <scope>NUCLEOTIDE SEQUENCE</scope>
    <source>
        <strain evidence="1">IBT 23319</strain>
    </source>
</reference>
<dbReference type="GeneID" id="81387922"/>
<keyword evidence="2" id="KW-1185">Reference proteome</keyword>